<dbReference type="EMBL" id="CAEZVC010000001">
    <property type="protein sequence ID" value="CAB4610586.1"/>
    <property type="molecule type" value="Genomic_DNA"/>
</dbReference>
<dbReference type="EMBL" id="CAFBRD010000001">
    <property type="protein sequence ID" value="CAB5072643.1"/>
    <property type="molecule type" value="Genomic_DNA"/>
</dbReference>
<evidence type="ECO:0000313" key="5">
    <source>
        <dbReference type="EMBL" id="CAB4610586.1"/>
    </source>
</evidence>
<protein>
    <submittedName>
        <fullName evidence="4">Unannotated protein</fullName>
    </submittedName>
</protein>
<accession>A0A6J6EIG3</accession>
<dbReference type="EMBL" id="CAEZTY010000001">
    <property type="protein sequence ID" value="CAB4574193.1"/>
    <property type="molecule type" value="Genomic_DNA"/>
</dbReference>
<name>A0A6J6EIG3_9ZZZZ</name>
<evidence type="ECO:0000313" key="6">
    <source>
        <dbReference type="EMBL" id="CAB4691972.1"/>
    </source>
</evidence>
<keyword evidence="1" id="KW-0472">Membrane</keyword>
<reference evidence="4" key="1">
    <citation type="submission" date="2020-05" db="EMBL/GenBank/DDBJ databases">
        <authorList>
            <person name="Chiriac C."/>
            <person name="Salcher M."/>
            <person name="Ghai R."/>
            <person name="Kavagutti S V."/>
        </authorList>
    </citation>
    <scope>NUCLEOTIDE SEQUENCE</scope>
</reference>
<dbReference type="EMBL" id="CAEZXY010000001">
    <property type="protein sequence ID" value="CAB4691972.1"/>
    <property type="molecule type" value="Genomic_DNA"/>
</dbReference>
<keyword evidence="1" id="KW-1133">Transmembrane helix</keyword>
<evidence type="ECO:0000313" key="7">
    <source>
        <dbReference type="EMBL" id="CAB4938492.1"/>
    </source>
</evidence>
<dbReference type="EMBL" id="CAEUNJ010000064">
    <property type="protein sequence ID" value="CAB4372284.1"/>
    <property type="molecule type" value="Genomic_DNA"/>
</dbReference>
<sequence>MDGIFAYGGFGFLFNTANGALLGLALLSFLSGPNIR</sequence>
<proteinExistence type="predicted"/>
<feature type="transmembrane region" description="Helical" evidence="1">
    <location>
        <begin position="6"/>
        <end position="30"/>
    </location>
</feature>
<evidence type="ECO:0000313" key="4">
    <source>
        <dbReference type="EMBL" id="CAB4574193.1"/>
    </source>
</evidence>
<gene>
    <name evidence="4" type="ORF">UFOPK1762_00024</name>
    <name evidence="5" type="ORF">UFOPK1906_00003</name>
    <name evidence="6" type="ORF">UFOPK2624_00030</name>
    <name evidence="2" type="ORF">UFOPK3331_00044</name>
    <name evidence="7" type="ORF">UFOPK3785_00008</name>
    <name evidence="3" type="ORF">UFOPK4201_01385</name>
    <name evidence="8" type="ORF">UFOPK4371_00044</name>
</gene>
<dbReference type="EMBL" id="CAFBNJ010000001">
    <property type="protein sequence ID" value="CAB4938492.1"/>
    <property type="molecule type" value="Genomic_DNA"/>
</dbReference>
<dbReference type="AlphaFoldDB" id="A0A6J6EIG3"/>
<organism evidence="4">
    <name type="scientific">freshwater metagenome</name>
    <dbReference type="NCBI Taxonomy" id="449393"/>
    <lineage>
        <taxon>unclassified sequences</taxon>
        <taxon>metagenomes</taxon>
        <taxon>ecological metagenomes</taxon>
    </lineage>
</organism>
<evidence type="ECO:0000256" key="1">
    <source>
        <dbReference type="SAM" id="Phobius"/>
    </source>
</evidence>
<dbReference type="EMBL" id="CAESAL010000001">
    <property type="protein sequence ID" value="CAB4329538.1"/>
    <property type="molecule type" value="Genomic_DNA"/>
</dbReference>
<evidence type="ECO:0000313" key="3">
    <source>
        <dbReference type="EMBL" id="CAB4372284.1"/>
    </source>
</evidence>
<evidence type="ECO:0000313" key="2">
    <source>
        <dbReference type="EMBL" id="CAB4329538.1"/>
    </source>
</evidence>
<keyword evidence="1" id="KW-0812">Transmembrane</keyword>
<evidence type="ECO:0000313" key="8">
    <source>
        <dbReference type="EMBL" id="CAB5072643.1"/>
    </source>
</evidence>